<proteinExistence type="predicted"/>
<keyword evidence="3" id="KW-1185">Reference proteome</keyword>
<dbReference type="AlphaFoldDB" id="A0A1I2L9Y6"/>
<accession>A0A1I2L9Y6</accession>
<dbReference type="OrthoDB" id="4192333at2"/>
<dbReference type="STRING" id="380248.SAMN05216251_12758"/>
<feature type="region of interest" description="Disordered" evidence="1">
    <location>
        <begin position="225"/>
        <end position="250"/>
    </location>
</feature>
<evidence type="ECO:0000313" key="3">
    <source>
        <dbReference type="Proteomes" id="UP000199323"/>
    </source>
</evidence>
<dbReference type="Proteomes" id="UP000199323">
    <property type="component" value="Unassembled WGS sequence"/>
</dbReference>
<dbReference type="EMBL" id="FONG01000027">
    <property type="protein sequence ID" value="SFF75269.1"/>
    <property type="molecule type" value="Genomic_DNA"/>
</dbReference>
<name>A0A1I2L9Y6_9ACTN</name>
<evidence type="ECO:0000256" key="1">
    <source>
        <dbReference type="SAM" id="MobiDB-lite"/>
    </source>
</evidence>
<protein>
    <submittedName>
        <fullName evidence="2">Uncharacterized protein</fullName>
    </submittedName>
</protein>
<reference evidence="2 3" key="1">
    <citation type="submission" date="2016-10" db="EMBL/GenBank/DDBJ databases">
        <authorList>
            <person name="de Groot N.N."/>
        </authorList>
    </citation>
    <scope>NUCLEOTIDE SEQUENCE [LARGE SCALE GENOMIC DNA]</scope>
    <source>
        <strain evidence="2 3">CGMCC 4.3510</strain>
    </source>
</reference>
<organism evidence="2 3">
    <name type="scientific">Actinacidiphila alni</name>
    <dbReference type="NCBI Taxonomy" id="380248"/>
    <lineage>
        <taxon>Bacteria</taxon>
        <taxon>Bacillati</taxon>
        <taxon>Actinomycetota</taxon>
        <taxon>Actinomycetes</taxon>
        <taxon>Kitasatosporales</taxon>
        <taxon>Streptomycetaceae</taxon>
        <taxon>Actinacidiphila</taxon>
    </lineage>
</organism>
<dbReference type="RefSeq" id="WP_093717228.1">
    <property type="nucleotide sequence ID" value="NZ_FONG01000027.1"/>
</dbReference>
<gene>
    <name evidence="2" type="ORF">SAMN05216251_12758</name>
</gene>
<dbReference type="SUPFAM" id="SSF55486">
    <property type="entry name" value="Metalloproteases ('zincins'), catalytic domain"/>
    <property type="match status" value="1"/>
</dbReference>
<sequence length="309" mass="34555">MTITVHNDAGPAGHQLAGRAETVLATALPPIAKITELPEPTGEVRLVTPRTWRRAYRDYAARQLDLNFTEAPATIQEKAEVREELRQKRTFTRWYWPLLNGVTLTSGEGLPQTLIVPQAMHHTGLAAAGVAFERFVIHEAVHHFQIRLSAGRVVPIPIAIRPNPVIERVNGLVAVFEGHADWAEAHVTEEIFGPRALGAGIRTVSRRAVLRERSLHVRDTAAAVRAHQRRGTPMPERETAQQRRARTARTRPAIGTHAEVAFVRQTIAYLGTTRWNTVWTDPQLLPVDDELDRPETWNARIGAYANRLS</sequence>
<evidence type="ECO:0000313" key="2">
    <source>
        <dbReference type="EMBL" id="SFF75269.1"/>
    </source>
</evidence>